<dbReference type="InterPro" id="IPR002397">
    <property type="entry name" value="Cyt_P450_B"/>
</dbReference>
<gene>
    <name evidence="3" type="ORF">Dfulv_18460</name>
</gene>
<dbReference type="InterPro" id="IPR001128">
    <property type="entry name" value="Cyt_P450"/>
</dbReference>
<dbReference type="Proteomes" id="UP001059617">
    <property type="component" value="Chromosome"/>
</dbReference>
<organism evidence="3 4">
    <name type="scientific">Dactylosporangium fulvum</name>
    <dbReference type="NCBI Taxonomy" id="53359"/>
    <lineage>
        <taxon>Bacteria</taxon>
        <taxon>Bacillati</taxon>
        <taxon>Actinomycetota</taxon>
        <taxon>Actinomycetes</taxon>
        <taxon>Micromonosporales</taxon>
        <taxon>Micromonosporaceae</taxon>
        <taxon>Dactylosporangium</taxon>
    </lineage>
</organism>
<dbReference type="InterPro" id="IPR036396">
    <property type="entry name" value="Cyt_P450_sf"/>
</dbReference>
<dbReference type="PRINTS" id="PR00385">
    <property type="entry name" value="P450"/>
</dbReference>
<dbReference type="RefSeq" id="WP_259865076.1">
    <property type="nucleotide sequence ID" value="NZ_BAAAST010000133.1"/>
</dbReference>
<dbReference type="PRINTS" id="PR00359">
    <property type="entry name" value="BP450"/>
</dbReference>
<keyword evidence="2" id="KW-0560">Oxidoreductase</keyword>
<reference evidence="3" key="1">
    <citation type="submission" date="2021-04" db="EMBL/GenBank/DDBJ databases">
        <authorList>
            <person name="Hartkoorn R.C."/>
            <person name="Beaudoing E."/>
            <person name="Hot D."/>
        </authorList>
    </citation>
    <scope>NUCLEOTIDE SEQUENCE</scope>
    <source>
        <strain evidence="3">NRRL B-16292</strain>
    </source>
</reference>
<accession>A0ABY5WBQ9</accession>
<evidence type="ECO:0000256" key="1">
    <source>
        <dbReference type="ARBA" id="ARBA00010617"/>
    </source>
</evidence>
<evidence type="ECO:0000313" key="4">
    <source>
        <dbReference type="Proteomes" id="UP001059617"/>
    </source>
</evidence>
<keyword evidence="2" id="KW-0349">Heme</keyword>
<evidence type="ECO:0000313" key="3">
    <source>
        <dbReference type="EMBL" id="UWP86113.1"/>
    </source>
</evidence>
<dbReference type="CDD" id="cd11031">
    <property type="entry name" value="Cyp158A-like"/>
    <property type="match status" value="1"/>
</dbReference>
<dbReference type="PROSITE" id="PS00086">
    <property type="entry name" value="CYTOCHROME_P450"/>
    <property type="match status" value="1"/>
</dbReference>
<reference evidence="3" key="2">
    <citation type="submission" date="2022-09" db="EMBL/GenBank/DDBJ databases">
        <title>Biosynthetic gene clusters of Dactylosporangioum fulvum.</title>
        <authorList>
            <person name="Caradec T."/>
        </authorList>
    </citation>
    <scope>NUCLEOTIDE SEQUENCE</scope>
    <source>
        <strain evidence="3">NRRL B-16292</strain>
    </source>
</reference>
<comment type="similarity">
    <text evidence="1 2">Belongs to the cytochrome P450 family.</text>
</comment>
<keyword evidence="2" id="KW-0408">Iron</keyword>
<dbReference type="InterPro" id="IPR017972">
    <property type="entry name" value="Cyt_P450_CS"/>
</dbReference>
<dbReference type="SUPFAM" id="SSF48264">
    <property type="entry name" value="Cytochrome P450"/>
    <property type="match status" value="1"/>
</dbReference>
<dbReference type="Gene3D" id="1.10.630.10">
    <property type="entry name" value="Cytochrome P450"/>
    <property type="match status" value="1"/>
</dbReference>
<dbReference type="Pfam" id="PF00067">
    <property type="entry name" value="p450"/>
    <property type="match status" value="1"/>
</dbReference>
<proteinExistence type="inferred from homology"/>
<sequence length="428" mass="46081">MSAAAEHEPPRDLPACPFPFAHRPGLVMPAEYERLRREEPVSRVRLPYGEDAWLVVRHRDVREVLAGPAFSRAAAVGRDAPRITPQDSGGGMLDLDPPEHTALRRVVSAAFSARRIAGLEATVTATAEELLRRMLAQGPPADLLADFALPLSVRTICALLGVPDEDHDRVASSSRAFHSTGELPVDEVGRRVQATFDHLHGLLTERVHRPGPGLIGEVAGVLAGGDGPGPVELTWLLVGLLVAGYESTATQLVNSVYLLTAEPERMRWLRGDRERIGPAVEELLRYVPLQTAGVFPRYATRDVTLGGVAIRRGDAVLVDLTSADRDGDVFADPDRLDLARPANPHVAFGHGAHHCLGAPLARLELRVALTVLLHGVADLRPAVAPQRLLWRRTSLVRGPVALPVTWTVPAQSPAQVPAQSPGSGSNTR</sequence>
<dbReference type="EMBL" id="CP073720">
    <property type="protein sequence ID" value="UWP86113.1"/>
    <property type="molecule type" value="Genomic_DNA"/>
</dbReference>
<keyword evidence="2" id="KW-0503">Monooxygenase</keyword>
<dbReference type="PANTHER" id="PTHR46696">
    <property type="entry name" value="P450, PUTATIVE (EUROFUNG)-RELATED"/>
    <property type="match status" value="1"/>
</dbReference>
<keyword evidence="2" id="KW-0479">Metal-binding</keyword>
<dbReference type="PANTHER" id="PTHR46696:SF1">
    <property type="entry name" value="CYTOCHROME P450 YJIB-RELATED"/>
    <property type="match status" value="1"/>
</dbReference>
<name>A0ABY5WBQ9_9ACTN</name>
<protein>
    <submittedName>
        <fullName evidence="3">Cytochrome P450</fullName>
    </submittedName>
</protein>
<evidence type="ECO:0000256" key="2">
    <source>
        <dbReference type="RuleBase" id="RU000461"/>
    </source>
</evidence>
<keyword evidence="4" id="KW-1185">Reference proteome</keyword>